<dbReference type="Pfam" id="PF18946">
    <property type="entry name" value="Apex"/>
    <property type="match status" value="1"/>
</dbReference>
<dbReference type="Gene3D" id="2.40.50.230">
    <property type="entry name" value="Gp5 N-terminal domain"/>
    <property type="match status" value="1"/>
</dbReference>
<evidence type="ECO:0000313" key="3">
    <source>
        <dbReference type="Proteomes" id="UP000092649"/>
    </source>
</evidence>
<organism evidence="2 3">
    <name type="scientific">Gallibacterium salpingitidis</name>
    <dbReference type="NCBI Taxonomy" id="505341"/>
    <lineage>
        <taxon>Bacteria</taxon>
        <taxon>Pseudomonadati</taxon>
        <taxon>Pseudomonadota</taxon>
        <taxon>Gammaproteobacteria</taxon>
        <taxon>Pasteurellales</taxon>
        <taxon>Pasteurellaceae</taxon>
        <taxon>Gallibacterium</taxon>
    </lineage>
</organism>
<accession>A0A1A7NVE2</accession>
<protein>
    <submittedName>
        <fullName evidence="2">Phage baseplate protein</fullName>
    </submittedName>
</protein>
<evidence type="ECO:0000259" key="1">
    <source>
        <dbReference type="Pfam" id="PF18352"/>
    </source>
</evidence>
<dbReference type="InterPro" id="IPR037026">
    <property type="entry name" value="Vgr_OB-fold_dom_sf"/>
</dbReference>
<feature type="domain" description="Phage protein Gp138 N-terminal" evidence="1">
    <location>
        <begin position="15"/>
        <end position="115"/>
    </location>
</feature>
<proteinExistence type="predicted"/>
<dbReference type="InterPro" id="IPR041599">
    <property type="entry name" value="Gp138_N"/>
</dbReference>
<dbReference type="PATRIC" id="fig|505341.3.peg.1578"/>
<dbReference type="InterPro" id="IPR044033">
    <property type="entry name" value="GpV-like_apex"/>
</dbReference>
<comment type="caution">
    <text evidence="2">The sequence shown here is derived from an EMBL/GenBank/DDBJ whole genome shotgun (WGS) entry which is preliminary data.</text>
</comment>
<dbReference type="Pfam" id="PF18352">
    <property type="entry name" value="Gp138_N"/>
    <property type="match status" value="1"/>
</dbReference>
<dbReference type="RefSeq" id="WP_066108431.1">
    <property type="nucleotide sequence ID" value="NZ_JTJL01000042.1"/>
</dbReference>
<dbReference type="Proteomes" id="UP000092649">
    <property type="component" value="Unassembled WGS sequence"/>
</dbReference>
<dbReference type="AlphaFoldDB" id="A0A1A7NVE2"/>
<reference evidence="2 3" key="1">
    <citation type="submission" date="2014-11" db="EMBL/GenBank/DDBJ databases">
        <title>Pan-genome of Gallibacterium spp.</title>
        <authorList>
            <person name="Kudirkiene E."/>
            <person name="Bojesen A.M."/>
        </authorList>
    </citation>
    <scope>NUCLEOTIDE SEQUENCE [LARGE SCALE GENOMIC DNA]</scope>
    <source>
        <strain evidence="2 3">F150</strain>
    </source>
</reference>
<dbReference type="EMBL" id="JTJL01000042">
    <property type="protein sequence ID" value="OBW92974.1"/>
    <property type="molecule type" value="Genomic_DNA"/>
</dbReference>
<evidence type="ECO:0000313" key="2">
    <source>
        <dbReference type="EMBL" id="OBW92974.1"/>
    </source>
</evidence>
<dbReference type="OrthoDB" id="4931325at2"/>
<sequence>MNDILTALAEINVALPAKIIAYDANQVRATVQPTIPKRLANGEALNAPQIVNVPVVFPMTDINGALAQVTLPVKSGDGCLLIFCQRSLENWLSGNYDAPDDPRMFDLSDAFCMMGGNSRSPKADPVNLCIKYGGGTIKIAPSGNILINSPDVSINTDNFTVTAQASTFNGDVAINGALSATGDVTAGGISLQTHKHTGDSGGKTGVAE</sequence>
<keyword evidence="3" id="KW-1185">Reference proteome</keyword>
<name>A0A1A7NVE2_9PAST</name>
<gene>
    <name evidence="2" type="ORF">QS62_07855</name>
</gene>